<gene>
    <name evidence="1" type="ORF">V1525DRAFT_335315</name>
</gene>
<protein>
    <submittedName>
        <fullName evidence="1">Sec63 Brl domain-containing protein</fullName>
    </submittedName>
</protein>
<evidence type="ECO:0000313" key="1">
    <source>
        <dbReference type="EMBL" id="KAK9241329.1"/>
    </source>
</evidence>
<comment type="caution">
    <text evidence="1">The sequence shown here is derived from an EMBL/GenBank/DDBJ whole genome shotgun (WGS) entry which is preliminary data.</text>
</comment>
<dbReference type="EMBL" id="MU971335">
    <property type="protein sequence ID" value="KAK9241329.1"/>
    <property type="molecule type" value="Genomic_DNA"/>
</dbReference>
<sequence length="803" mass="90355">MRAFTPINTAPKQIIGKAVQSAQPPILTTALPDRYRSIFKFPAFNEMQSICFSTLYQSDVNAVISSPTGSGKTALFELAMLRTLVSENLGNFKIIYIAPTKSLCYERCQDWSARLAVLGLKFGFLTGDTSAEEVATVKQADVIITTPEKWDSTTRRWKDCDRLMTLTKLVLIDEVHILKDLRGATLEVVVSRMKYIAPHARFIALSATIPNAEDIAEWLGQNWNSRSIPAQLYTFGREFRPVQLDIYVYGYPARTANTFQLDKLYDERLADVLNAHFAQKPIIIFCPTRKSTVATAKILAKTWMKSREAILACRMDPGRHFQDYELDDLSKSGVAYHHAGLSLQDRVMVERLFIGRKILIICCTSTLSVNLPAHLVIIRGTSAWIDGQVQEYTEFDMHQMMGRAGRPQFDNSGVAVIMTTRDKQSKYEQILCGQEVVESCLHNHLVEHMNAEICLKTINDVESGKGWLRSTFLYVRMKKNPAHYNIGISSPSRSIEDILDQLCTENIVRLQESKIVEVSDTNELVATIYGRSMAWFYIQFQTMLNFMNSGTGMAISDILTMLGQSSEFKSLRFKNGEKKFYKEINGAAGIRYPLRVVDIKDFGAKVSLIIQSTLGRVEFPVYDGSGKHVAQLHADKAIVWQNVQRLIRCVVDCKIHSHDGVSVRNALELARSLQAEVWDNTANVLLQLKGIGPATLRKFLNRNIQTFADLASMDILSIESALSLNKGRGMQYLQDVETIPRFGVTLKALGETRDRSSAVKIAVQVSVTLLNKTVVKTYNRKLLTVGFLMELSNGNLVDFRRAM</sequence>
<dbReference type="Proteomes" id="UP001433508">
    <property type="component" value="Unassembled WGS sequence"/>
</dbReference>
<proteinExistence type="predicted"/>
<keyword evidence="2" id="KW-1185">Reference proteome</keyword>
<organism evidence="1 2">
    <name type="scientific">Lipomyces kononenkoae</name>
    <name type="common">Yeast</name>
    <dbReference type="NCBI Taxonomy" id="34357"/>
    <lineage>
        <taxon>Eukaryota</taxon>
        <taxon>Fungi</taxon>
        <taxon>Dikarya</taxon>
        <taxon>Ascomycota</taxon>
        <taxon>Saccharomycotina</taxon>
        <taxon>Lipomycetes</taxon>
        <taxon>Lipomycetales</taxon>
        <taxon>Lipomycetaceae</taxon>
        <taxon>Lipomyces</taxon>
    </lineage>
</organism>
<name>A0ACC3TC32_LIPKO</name>
<accession>A0ACC3TC32</accession>
<reference evidence="2" key="1">
    <citation type="journal article" date="2024" name="Front. Bioeng. Biotechnol.">
        <title>Genome-scale model development and genomic sequencing of the oleaginous clade Lipomyces.</title>
        <authorList>
            <person name="Czajka J.J."/>
            <person name="Han Y."/>
            <person name="Kim J."/>
            <person name="Mondo S.J."/>
            <person name="Hofstad B.A."/>
            <person name="Robles A."/>
            <person name="Haridas S."/>
            <person name="Riley R."/>
            <person name="LaButti K."/>
            <person name="Pangilinan J."/>
            <person name="Andreopoulos W."/>
            <person name="Lipzen A."/>
            <person name="Yan J."/>
            <person name="Wang M."/>
            <person name="Ng V."/>
            <person name="Grigoriev I.V."/>
            <person name="Spatafora J.W."/>
            <person name="Magnuson J.K."/>
            <person name="Baker S.E."/>
            <person name="Pomraning K.R."/>
        </authorList>
    </citation>
    <scope>NUCLEOTIDE SEQUENCE [LARGE SCALE GENOMIC DNA]</scope>
    <source>
        <strain evidence="2">CBS 7786</strain>
    </source>
</reference>
<evidence type="ECO:0000313" key="2">
    <source>
        <dbReference type="Proteomes" id="UP001433508"/>
    </source>
</evidence>